<dbReference type="CDD" id="cd17569">
    <property type="entry name" value="REC_HupR-like"/>
    <property type="match status" value="1"/>
</dbReference>
<keyword evidence="1 2" id="KW-0597">Phosphoprotein</keyword>
<dbReference type="Proteomes" id="UP000286715">
    <property type="component" value="Unassembled WGS sequence"/>
</dbReference>
<dbReference type="SUPFAM" id="SSF52172">
    <property type="entry name" value="CheY-like"/>
    <property type="match status" value="1"/>
</dbReference>
<evidence type="ECO:0000256" key="2">
    <source>
        <dbReference type="PROSITE-ProRule" id="PRU00169"/>
    </source>
</evidence>
<reference evidence="5 6" key="1">
    <citation type="submission" date="2018-11" db="EMBL/GenBank/DDBJ databases">
        <title>Schleiferia aggregans sp. nov., a moderately thermophilic heterotrophic bacterium isolated from microbial mats at a terrestrial hot spring.</title>
        <authorList>
            <person name="Iino T."/>
            <person name="Ohkuma M."/>
            <person name="Haruta S."/>
        </authorList>
    </citation>
    <scope>NUCLEOTIDE SEQUENCE [LARGE SCALE GENOMIC DNA]</scope>
    <source>
        <strain evidence="5 6">LA</strain>
    </source>
</reference>
<dbReference type="Pfam" id="PF00072">
    <property type="entry name" value="Response_reg"/>
    <property type="match status" value="1"/>
</dbReference>
<dbReference type="SMART" id="SM00448">
    <property type="entry name" value="REC"/>
    <property type="match status" value="1"/>
</dbReference>
<evidence type="ECO:0000256" key="3">
    <source>
        <dbReference type="SAM" id="Coils"/>
    </source>
</evidence>
<keyword evidence="3" id="KW-0175">Coiled coil</keyword>
<name>A0A401XHX4_9FLAO</name>
<dbReference type="PANTHER" id="PTHR44591:SF19">
    <property type="entry name" value="TWO-COMPONENT RESPONSE REGULATOR-RELATED"/>
    <property type="match status" value="1"/>
</dbReference>
<dbReference type="EMBL" id="BHZE01000001">
    <property type="protein sequence ID" value="GCD76603.1"/>
    <property type="molecule type" value="Genomic_DNA"/>
</dbReference>
<dbReference type="PROSITE" id="PS50110">
    <property type="entry name" value="RESPONSE_REGULATORY"/>
    <property type="match status" value="1"/>
</dbReference>
<dbReference type="InterPro" id="IPR001789">
    <property type="entry name" value="Sig_transdc_resp-reg_receiver"/>
</dbReference>
<keyword evidence="6" id="KW-1185">Reference proteome</keyword>
<evidence type="ECO:0000259" key="4">
    <source>
        <dbReference type="PROSITE" id="PS50110"/>
    </source>
</evidence>
<dbReference type="InterPro" id="IPR050595">
    <property type="entry name" value="Bact_response_regulator"/>
</dbReference>
<protein>
    <recommendedName>
        <fullName evidence="4">Response regulatory domain-containing protein</fullName>
    </recommendedName>
</protein>
<dbReference type="InterPro" id="IPR011006">
    <property type="entry name" value="CheY-like_superfamily"/>
</dbReference>
<feature type="domain" description="Response regulatory" evidence="4">
    <location>
        <begin position="10"/>
        <end position="124"/>
    </location>
</feature>
<evidence type="ECO:0000313" key="5">
    <source>
        <dbReference type="EMBL" id="GCD76603.1"/>
    </source>
</evidence>
<organism evidence="5 6">
    <name type="scientific">Thermaurantimonas aggregans</name>
    <dbReference type="NCBI Taxonomy" id="2173829"/>
    <lineage>
        <taxon>Bacteria</taxon>
        <taxon>Pseudomonadati</taxon>
        <taxon>Bacteroidota</taxon>
        <taxon>Flavobacteriia</taxon>
        <taxon>Flavobacteriales</taxon>
        <taxon>Schleiferiaceae</taxon>
        <taxon>Thermaurantimonas</taxon>
    </lineage>
</organism>
<accession>A0A401XHX4</accession>
<dbReference type="PANTHER" id="PTHR44591">
    <property type="entry name" value="STRESS RESPONSE REGULATOR PROTEIN 1"/>
    <property type="match status" value="1"/>
</dbReference>
<proteinExistence type="predicted"/>
<dbReference type="Gene3D" id="3.40.50.2300">
    <property type="match status" value="1"/>
</dbReference>
<evidence type="ECO:0000313" key="6">
    <source>
        <dbReference type="Proteomes" id="UP000286715"/>
    </source>
</evidence>
<feature type="modified residue" description="4-aspartylphosphate" evidence="2">
    <location>
        <position position="58"/>
    </location>
</feature>
<evidence type="ECO:0000256" key="1">
    <source>
        <dbReference type="ARBA" id="ARBA00022553"/>
    </source>
</evidence>
<dbReference type="AlphaFoldDB" id="A0A401XHX4"/>
<comment type="caution">
    <text evidence="5">The sequence shown here is derived from an EMBL/GenBank/DDBJ whole genome shotgun (WGS) entry which is preliminary data.</text>
</comment>
<sequence>MNERDLKSIKVVYVDDEMSNLTAFKSNFRRFYTVETFINPTEALEWLDENEAHVVISDQRMPVMQGTEFLGILYEKKPDIVRMLLTGYADIKAVIDAINVGHVFRYITKPWHEHDMRTAIESAYEMYRLKKENAELLRKLQRINEQLEFMYRQSILS</sequence>
<dbReference type="GO" id="GO:0000160">
    <property type="term" value="P:phosphorelay signal transduction system"/>
    <property type="evidence" value="ECO:0007669"/>
    <property type="project" value="InterPro"/>
</dbReference>
<gene>
    <name evidence="5" type="ORF">JCM31826_00850</name>
</gene>
<dbReference type="RefSeq" id="WP_124396683.1">
    <property type="nucleotide sequence ID" value="NZ_BHZE01000001.1"/>
</dbReference>
<dbReference type="OrthoDB" id="9806704at2"/>
<feature type="coiled-coil region" evidence="3">
    <location>
        <begin position="126"/>
        <end position="153"/>
    </location>
</feature>